<reference evidence="2 3" key="1">
    <citation type="submission" date="2014-04" db="EMBL/GenBank/DDBJ databases">
        <title>Genome assembly of Hyalangium minutum DSM 14724.</title>
        <authorList>
            <person name="Sharma G."/>
            <person name="Subramanian S."/>
        </authorList>
    </citation>
    <scope>NUCLEOTIDE SEQUENCE [LARGE SCALE GENOMIC DNA]</scope>
    <source>
        <strain evidence="2 3">DSM 14724</strain>
    </source>
</reference>
<feature type="compositionally biased region" description="Low complexity" evidence="1">
    <location>
        <begin position="79"/>
        <end position="105"/>
    </location>
</feature>
<proteinExistence type="predicted"/>
<keyword evidence="3" id="KW-1185">Reference proteome</keyword>
<feature type="region of interest" description="Disordered" evidence="1">
    <location>
        <begin position="74"/>
        <end position="116"/>
    </location>
</feature>
<evidence type="ECO:0000313" key="3">
    <source>
        <dbReference type="Proteomes" id="UP000028725"/>
    </source>
</evidence>
<comment type="caution">
    <text evidence="2">The sequence shown here is derived from an EMBL/GenBank/DDBJ whole genome shotgun (WGS) entry which is preliminary data.</text>
</comment>
<protein>
    <submittedName>
        <fullName evidence="2">Uncharacterized protein</fullName>
    </submittedName>
</protein>
<gene>
    <name evidence="2" type="ORF">DB31_7998</name>
</gene>
<evidence type="ECO:0000313" key="2">
    <source>
        <dbReference type="EMBL" id="KFE67515.1"/>
    </source>
</evidence>
<accession>A0A085WIK2</accession>
<dbReference type="Proteomes" id="UP000028725">
    <property type="component" value="Unassembled WGS sequence"/>
</dbReference>
<name>A0A085WIK2_9BACT</name>
<dbReference type="AlphaFoldDB" id="A0A085WIK2"/>
<organism evidence="2 3">
    <name type="scientific">Hyalangium minutum</name>
    <dbReference type="NCBI Taxonomy" id="394096"/>
    <lineage>
        <taxon>Bacteria</taxon>
        <taxon>Pseudomonadati</taxon>
        <taxon>Myxococcota</taxon>
        <taxon>Myxococcia</taxon>
        <taxon>Myxococcales</taxon>
        <taxon>Cystobacterineae</taxon>
        <taxon>Archangiaceae</taxon>
        <taxon>Hyalangium</taxon>
    </lineage>
</organism>
<dbReference type="EMBL" id="JMCB01000007">
    <property type="protein sequence ID" value="KFE67515.1"/>
    <property type="molecule type" value="Genomic_DNA"/>
</dbReference>
<sequence>MAVGLECFRYQSATEVEADLRAGLAALGAPYGPKEALDEVLISLTGASMSRGVLGPTSENQLPPNMVTEEDIINERGGTTSLPAAPSLTLPAGPASASAAPRGSPDWPARRRGTAN</sequence>
<evidence type="ECO:0000256" key="1">
    <source>
        <dbReference type="SAM" id="MobiDB-lite"/>
    </source>
</evidence>